<dbReference type="PANTHER" id="PTHR34009:SF2">
    <property type="entry name" value="PROTEIN STAR"/>
    <property type="match status" value="1"/>
</dbReference>
<protein>
    <recommendedName>
        <fullName evidence="2">Methyltransferase FkbM domain-containing protein</fullName>
    </recommendedName>
</protein>
<dbReference type="Proteomes" id="UP000198406">
    <property type="component" value="Unassembled WGS sequence"/>
</dbReference>
<dbReference type="InterPro" id="IPR029063">
    <property type="entry name" value="SAM-dependent_MTases_sf"/>
</dbReference>
<dbReference type="PANTHER" id="PTHR34009">
    <property type="entry name" value="PROTEIN STAR"/>
    <property type="match status" value="1"/>
</dbReference>
<dbReference type="InParanoid" id="A0A1Z5K6Q6"/>
<dbReference type="InterPro" id="IPR006342">
    <property type="entry name" value="FkbM_mtfrase"/>
</dbReference>
<keyword evidence="1" id="KW-0812">Transmembrane</keyword>
<dbReference type="GO" id="GO:0005794">
    <property type="term" value="C:Golgi apparatus"/>
    <property type="evidence" value="ECO:0007669"/>
    <property type="project" value="TreeGrafter"/>
</dbReference>
<sequence length="315" mass="36163">MKLNNQLGITCLMVIAIVVFTLNNNRNNTYLRSPETAIMPVATATVDMTRPLPITSVQTCPRKSLPQIRQLKINKSQSGEDFVLLRWFNGLCQGTFIELGALDGIKFSNSYLFEFALQWQGLLVEITPPSFAALQKNRPNNVLVHAGVCEQRQTIHYYNSTANKTAVPGIVEFASQQFRQRWWPDLKADWSNSVEMECIPLQEIIEEHYLPAIKLKQHIHNGTSRVATATNEAVHFDFLSLDVEGAEDQVLRSIDFDKVSFGIVLLEADDYNELKNLAVRVFLESKGYLFLKSEQRSYWFVHRQFDQIYRHVLHQ</sequence>
<gene>
    <name evidence="3" type="ORF">FisN_30Hh109</name>
</gene>
<keyword evidence="1" id="KW-1133">Transmembrane helix</keyword>
<keyword evidence="1" id="KW-0472">Membrane</keyword>
<feature type="domain" description="Methyltransferase FkbM" evidence="2">
    <location>
        <begin position="99"/>
        <end position="289"/>
    </location>
</feature>
<dbReference type="EMBL" id="BDSP01000173">
    <property type="protein sequence ID" value="GAX21906.1"/>
    <property type="molecule type" value="Genomic_DNA"/>
</dbReference>
<dbReference type="InterPro" id="IPR053202">
    <property type="entry name" value="EGF_Rcpt_Signaling_Reg"/>
</dbReference>
<comment type="caution">
    <text evidence="3">The sequence shown here is derived from an EMBL/GenBank/DDBJ whole genome shotgun (WGS) entry which is preliminary data.</text>
</comment>
<proteinExistence type="predicted"/>
<organism evidence="3 4">
    <name type="scientific">Fistulifera solaris</name>
    <name type="common">Oleaginous diatom</name>
    <dbReference type="NCBI Taxonomy" id="1519565"/>
    <lineage>
        <taxon>Eukaryota</taxon>
        <taxon>Sar</taxon>
        <taxon>Stramenopiles</taxon>
        <taxon>Ochrophyta</taxon>
        <taxon>Bacillariophyta</taxon>
        <taxon>Bacillariophyceae</taxon>
        <taxon>Bacillariophycidae</taxon>
        <taxon>Naviculales</taxon>
        <taxon>Naviculaceae</taxon>
        <taxon>Fistulifera</taxon>
    </lineage>
</organism>
<dbReference type="OrthoDB" id="2154188at2759"/>
<dbReference type="GO" id="GO:0005886">
    <property type="term" value="C:plasma membrane"/>
    <property type="evidence" value="ECO:0007669"/>
    <property type="project" value="TreeGrafter"/>
</dbReference>
<dbReference type="Gene3D" id="3.40.50.150">
    <property type="entry name" value="Vaccinia Virus protein VP39"/>
    <property type="match status" value="1"/>
</dbReference>
<evidence type="ECO:0000313" key="3">
    <source>
        <dbReference type="EMBL" id="GAX21906.1"/>
    </source>
</evidence>
<evidence type="ECO:0000256" key="1">
    <source>
        <dbReference type="SAM" id="Phobius"/>
    </source>
</evidence>
<dbReference type="SUPFAM" id="SSF53335">
    <property type="entry name" value="S-adenosyl-L-methionine-dependent methyltransferases"/>
    <property type="match status" value="1"/>
</dbReference>
<evidence type="ECO:0000259" key="2">
    <source>
        <dbReference type="Pfam" id="PF05050"/>
    </source>
</evidence>
<keyword evidence="4" id="KW-1185">Reference proteome</keyword>
<feature type="transmembrane region" description="Helical" evidence="1">
    <location>
        <begin position="6"/>
        <end position="23"/>
    </location>
</feature>
<reference evidence="3 4" key="1">
    <citation type="journal article" date="2015" name="Plant Cell">
        <title>Oil accumulation by the oleaginous diatom Fistulifera solaris as revealed by the genome and transcriptome.</title>
        <authorList>
            <person name="Tanaka T."/>
            <person name="Maeda Y."/>
            <person name="Veluchamy A."/>
            <person name="Tanaka M."/>
            <person name="Abida H."/>
            <person name="Marechal E."/>
            <person name="Bowler C."/>
            <person name="Muto M."/>
            <person name="Sunaga Y."/>
            <person name="Tanaka M."/>
            <person name="Yoshino T."/>
            <person name="Taniguchi T."/>
            <person name="Fukuda Y."/>
            <person name="Nemoto M."/>
            <person name="Matsumoto M."/>
            <person name="Wong P.S."/>
            <person name="Aburatani S."/>
            <person name="Fujibuchi W."/>
        </authorList>
    </citation>
    <scope>NUCLEOTIDE SEQUENCE [LARGE SCALE GENOMIC DNA]</scope>
    <source>
        <strain evidence="3 4">JPCC DA0580</strain>
    </source>
</reference>
<dbReference type="GO" id="GO:0016197">
    <property type="term" value="P:endosomal transport"/>
    <property type="evidence" value="ECO:0007669"/>
    <property type="project" value="TreeGrafter"/>
</dbReference>
<evidence type="ECO:0000313" key="4">
    <source>
        <dbReference type="Proteomes" id="UP000198406"/>
    </source>
</evidence>
<name>A0A1Z5K6Q6_FISSO</name>
<accession>A0A1Z5K6Q6</accession>
<dbReference type="GO" id="GO:0031902">
    <property type="term" value="C:late endosome membrane"/>
    <property type="evidence" value="ECO:0007669"/>
    <property type="project" value="TreeGrafter"/>
</dbReference>
<dbReference type="AlphaFoldDB" id="A0A1Z5K6Q6"/>
<dbReference type="Pfam" id="PF05050">
    <property type="entry name" value="Methyltransf_21"/>
    <property type="match status" value="1"/>
</dbReference>
<dbReference type="GO" id="GO:0006888">
    <property type="term" value="P:endoplasmic reticulum to Golgi vesicle-mediated transport"/>
    <property type="evidence" value="ECO:0007669"/>
    <property type="project" value="TreeGrafter"/>
</dbReference>
<dbReference type="GO" id="GO:0005789">
    <property type="term" value="C:endoplasmic reticulum membrane"/>
    <property type="evidence" value="ECO:0007669"/>
    <property type="project" value="TreeGrafter"/>
</dbReference>